<organism evidence="2 3">
    <name type="scientific">Fusarium oxysporum f. sp. lycopersici (strain 4287 / CBS 123668 / FGSC 9935 / NRRL 34936)</name>
    <name type="common">Fusarium vascular wilt of tomato</name>
    <dbReference type="NCBI Taxonomy" id="426428"/>
    <lineage>
        <taxon>Eukaryota</taxon>
        <taxon>Fungi</taxon>
        <taxon>Dikarya</taxon>
        <taxon>Ascomycota</taxon>
        <taxon>Pezizomycotina</taxon>
        <taxon>Sordariomycetes</taxon>
        <taxon>Hypocreomycetidae</taxon>
        <taxon>Hypocreales</taxon>
        <taxon>Nectriaceae</taxon>
        <taxon>Fusarium</taxon>
        <taxon>Fusarium oxysporum species complex</taxon>
    </lineage>
</organism>
<feature type="compositionally biased region" description="Acidic residues" evidence="1">
    <location>
        <begin position="63"/>
        <end position="78"/>
    </location>
</feature>
<sequence>MQFDEYLNKTLGATDVGMAKREGWRNDGYMMGAGNPAIPMVPMAMPPSAYHAQRQAAAMNYDRDDDSDSKTDSDEESNDDVKQARKGKSGAAQKEGSATTGETPGDTYG</sequence>
<dbReference type="EMBL" id="DS231698">
    <property type="protein sequence ID" value="KNA98523.1"/>
    <property type="molecule type" value="Genomic_DNA"/>
</dbReference>
<dbReference type="KEGG" id="fox:FOXG_18420"/>
<evidence type="ECO:0000313" key="2">
    <source>
        <dbReference type="EMBL" id="KNA98523.1"/>
    </source>
</evidence>
<dbReference type="VEuPathDB" id="FungiDB:FOXG_18420"/>
<feature type="region of interest" description="Disordered" evidence="1">
    <location>
        <begin position="49"/>
        <end position="109"/>
    </location>
</feature>
<dbReference type="Proteomes" id="UP000009097">
    <property type="component" value="Unassembled WGS sequence"/>
</dbReference>
<name>A0A0J9UGG4_FUSO4</name>
<proteinExistence type="predicted"/>
<reference evidence="2" key="2">
    <citation type="journal article" date="2010" name="Nature">
        <title>Comparative genomics reveals mobile pathogenicity chromosomes in Fusarium.</title>
        <authorList>
            <person name="Ma L.J."/>
            <person name="van der Does H.C."/>
            <person name="Borkovich K.A."/>
            <person name="Coleman J.J."/>
            <person name="Daboussi M.J."/>
            <person name="Di Pietro A."/>
            <person name="Dufresne M."/>
            <person name="Freitag M."/>
            <person name="Grabherr M."/>
            <person name="Henrissat B."/>
            <person name="Houterman P.M."/>
            <person name="Kang S."/>
            <person name="Shim W.B."/>
            <person name="Woloshuk C."/>
            <person name="Xie X."/>
            <person name="Xu J.R."/>
            <person name="Antoniw J."/>
            <person name="Baker S.E."/>
            <person name="Bluhm B.H."/>
            <person name="Breakspear A."/>
            <person name="Brown D.W."/>
            <person name="Butchko R.A."/>
            <person name="Chapman S."/>
            <person name="Coulson R."/>
            <person name="Coutinho P.M."/>
            <person name="Danchin E.G."/>
            <person name="Diener A."/>
            <person name="Gale L.R."/>
            <person name="Gardiner D.M."/>
            <person name="Goff S."/>
            <person name="Hammond-Kosack K.E."/>
            <person name="Hilburn K."/>
            <person name="Hua-Van A."/>
            <person name="Jonkers W."/>
            <person name="Kazan K."/>
            <person name="Kodira C.D."/>
            <person name="Koehrsen M."/>
            <person name="Kumar L."/>
            <person name="Lee Y.H."/>
            <person name="Li L."/>
            <person name="Manners J.M."/>
            <person name="Miranda-Saavedra D."/>
            <person name="Mukherjee M."/>
            <person name="Park G."/>
            <person name="Park J."/>
            <person name="Park S.Y."/>
            <person name="Proctor R.H."/>
            <person name="Regev A."/>
            <person name="Ruiz-Roldan M.C."/>
            <person name="Sain D."/>
            <person name="Sakthikumar S."/>
            <person name="Sykes S."/>
            <person name="Schwartz D.C."/>
            <person name="Turgeon B.G."/>
            <person name="Wapinski I."/>
            <person name="Yoder O."/>
            <person name="Young S."/>
            <person name="Zeng Q."/>
            <person name="Zhou S."/>
            <person name="Galagan J."/>
            <person name="Cuomo C.A."/>
            <person name="Kistler H.C."/>
            <person name="Rep M."/>
        </authorList>
    </citation>
    <scope>NUCLEOTIDE SEQUENCE [LARGE SCALE GENOMIC DNA]</scope>
    <source>
        <strain evidence="2">4287</strain>
    </source>
</reference>
<accession>A0A0J9UGG4</accession>
<dbReference type="AlphaFoldDB" id="A0A0J9UGG4"/>
<gene>
    <name evidence="2" type="ORF">FOXG_18420</name>
</gene>
<protein>
    <submittedName>
        <fullName evidence="2">Uncharacterized protein</fullName>
    </submittedName>
</protein>
<reference evidence="2" key="1">
    <citation type="submission" date="2007-04" db="EMBL/GenBank/DDBJ databases">
        <authorList>
            <consortium name="The Broad Institute Genome Sequencing Platform"/>
            <person name="Birren B."/>
            <person name="Lander E."/>
            <person name="Galagan J."/>
            <person name="Nusbaum C."/>
            <person name="Devon K."/>
            <person name="Ma L.-J."/>
            <person name="Jaffe D."/>
            <person name="Butler J."/>
            <person name="Alvarez P."/>
            <person name="Gnerre S."/>
            <person name="Grabherr M."/>
            <person name="Kleber M."/>
            <person name="Mauceli E."/>
            <person name="Brockman W."/>
            <person name="MacCallum I.A."/>
            <person name="Young S."/>
            <person name="LaButti K."/>
            <person name="DeCaprio D."/>
            <person name="Crawford M."/>
            <person name="Koehrsen M."/>
            <person name="Engels R."/>
            <person name="Montgomery P."/>
            <person name="Pearson M."/>
            <person name="Howarth C."/>
            <person name="Larson L."/>
            <person name="White J."/>
            <person name="O'Leary S."/>
            <person name="Kodira C."/>
            <person name="Zeng Q."/>
            <person name="Yandava C."/>
            <person name="Alvarado L."/>
            <person name="Kistler C."/>
            <person name="Shim W.-B."/>
            <person name="Kang S."/>
            <person name="Woloshuk C."/>
        </authorList>
    </citation>
    <scope>NUCLEOTIDE SEQUENCE</scope>
    <source>
        <strain evidence="2">4287</strain>
    </source>
</reference>
<evidence type="ECO:0000256" key="1">
    <source>
        <dbReference type="SAM" id="MobiDB-lite"/>
    </source>
</evidence>
<dbReference type="OrthoDB" id="10042665at2759"/>
<evidence type="ECO:0000313" key="3">
    <source>
        <dbReference type="Proteomes" id="UP000009097"/>
    </source>
</evidence>
<dbReference type="RefSeq" id="XP_018236569.1">
    <property type="nucleotide sequence ID" value="XM_018398494.1"/>
</dbReference>
<dbReference type="GeneID" id="28959126"/>